<feature type="region of interest" description="Disordered" evidence="2">
    <location>
        <begin position="259"/>
        <end position="281"/>
    </location>
</feature>
<evidence type="ECO:0008006" key="5">
    <source>
        <dbReference type="Google" id="ProtNLM"/>
    </source>
</evidence>
<dbReference type="Gene3D" id="3.30.420.40">
    <property type="match status" value="3"/>
</dbReference>
<evidence type="ECO:0000313" key="4">
    <source>
        <dbReference type="Proteomes" id="UP000308768"/>
    </source>
</evidence>
<gene>
    <name evidence="3" type="ORF">B0A49_01756</name>
</gene>
<dbReference type="AlphaFoldDB" id="A0A4U0XVP4"/>
<feature type="compositionally biased region" description="Polar residues" evidence="2">
    <location>
        <begin position="306"/>
        <end position="320"/>
    </location>
</feature>
<comment type="caution">
    <text evidence="3">The sequence shown here is derived from an EMBL/GenBank/DDBJ whole genome shotgun (WGS) entry which is preliminary data.</text>
</comment>
<protein>
    <recommendedName>
        <fullName evidence="5">Actin-like ATPase domain-containing protein</fullName>
    </recommendedName>
</protein>
<accession>A0A4U0XVP4</accession>
<dbReference type="InterPro" id="IPR004000">
    <property type="entry name" value="Actin"/>
</dbReference>
<dbReference type="STRING" id="331657.A0A4U0XVP4"/>
<dbReference type="PANTHER" id="PTHR11937">
    <property type="entry name" value="ACTIN"/>
    <property type="match status" value="1"/>
</dbReference>
<sequence>MATPDYLARKPSASLIRSSISYGQSSKPAAGHSPSPSTPLFKRSLSSQFGSPSSSFRAEDDCFIYSLGSRFLHAGFMSESRPRCILAFGPGESRRAGDYRQWAPDFHTIRRRGVRGEDWGRAHELYRLDVRDVDLGLMQDKLERAIRQAQTEYFMVDSARPRKIMLAVSSALPRPLLLTALGTLFQVSHASSITLLSTSICSVVAAGLRSALVVDIGWAETIVTAVYEYREVGERRSVRAGKVLSLEMAKVLNDECARRKTQNPVERGGSSSEKADDEVSVEEAEGVLTRVGWCQDRDSARKHPSDTSSKSAAGANEVQSNRPVGAVAATEISIPLISIPLPAATPPITLRIPFNRLSSPADTALFALSTPLHDLDDHDLPLHQLVYKSLLSLPPDIRALCMARIVLTGGVSQLPGLKSRVISEVATLVRERGWDPVQSYGSVSMKLPHRHRSDHPANEDGDEPPDIAQSPQRSATLDAASISLPVPIPASQQPQEPDPVLAKLRHHSHSNADSRAPTTRGVETLGAWAGASLIAGLRVKGVVEIEKDDFAKNGLRGTGGVFGIGGVGGVGGKRGSAG</sequence>
<feature type="region of interest" description="Disordered" evidence="2">
    <location>
        <begin position="23"/>
        <end position="46"/>
    </location>
</feature>
<dbReference type="Gene3D" id="3.90.640.10">
    <property type="entry name" value="Actin, Chain A, domain 4"/>
    <property type="match status" value="1"/>
</dbReference>
<dbReference type="SMART" id="SM00268">
    <property type="entry name" value="ACTIN"/>
    <property type="match status" value="1"/>
</dbReference>
<dbReference type="SUPFAM" id="SSF53067">
    <property type="entry name" value="Actin-like ATPase domain"/>
    <property type="match status" value="1"/>
</dbReference>
<dbReference type="EMBL" id="NAJN01000045">
    <property type="protein sequence ID" value="TKA80827.1"/>
    <property type="molecule type" value="Genomic_DNA"/>
</dbReference>
<dbReference type="InterPro" id="IPR043129">
    <property type="entry name" value="ATPase_NBD"/>
</dbReference>
<proteinExistence type="inferred from homology"/>
<dbReference type="OrthoDB" id="337660at2759"/>
<reference evidence="3 4" key="1">
    <citation type="submission" date="2017-03" db="EMBL/GenBank/DDBJ databases">
        <title>Genomes of endolithic fungi from Antarctica.</title>
        <authorList>
            <person name="Coleine C."/>
            <person name="Masonjones S."/>
            <person name="Stajich J.E."/>
        </authorList>
    </citation>
    <scope>NUCLEOTIDE SEQUENCE [LARGE SCALE GENOMIC DNA]</scope>
    <source>
        <strain evidence="3 4">CCFEE 5187</strain>
    </source>
</reference>
<dbReference type="Pfam" id="PF00022">
    <property type="entry name" value="Actin"/>
    <property type="match status" value="2"/>
</dbReference>
<evidence type="ECO:0000256" key="1">
    <source>
        <dbReference type="RuleBase" id="RU000487"/>
    </source>
</evidence>
<feature type="compositionally biased region" description="Basic and acidic residues" evidence="2">
    <location>
        <begin position="295"/>
        <end position="305"/>
    </location>
</feature>
<evidence type="ECO:0000313" key="3">
    <source>
        <dbReference type="EMBL" id="TKA80827.1"/>
    </source>
</evidence>
<feature type="region of interest" description="Disordered" evidence="2">
    <location>
        <begin position="440"/>
        <end position="475"/>
    </location>
</feature>
<organism evidence="3 4">
    <name type="scientific">Cryomyces minteri</name>
    <dbReference type="NCBI Taxonomy" id="331657"/>
    <lineage>
        <taxon>Eukaryota</taxon>
        <taxon>Fungi</taxon>
        <taxon>Dikarya</taxon>
        <taxon>Ascomycota</taxon>
        <taxon>Pezizomycotina</taxon>
        <taxon>Dothideomycetes</taxon>
        <taxon>Dothideomycetes incertae sedis</taxon>
        <taxon>Cryomyces</taxon>
    </lineage>
</organism>
<comment type="similarity">
    <text evidence="1">Belongs to the actin family.</text>
</comment>
<dbReference type="Proteomes" id="UP000308768">
    <property type="component" value="Unassembled WGS sequence"/>
</dbReference>
<name>A0A4U0XVP4_9PEZI</name>
<feature type="region of interest" description="Disordered" evidence="2">
    <location>
        <begin position="295"/>
        <end position="320"/>
    </location>
</feature>
<keyword evidence="4" id="KW-1185">Reference proteome</keyword>
<evidence type="ECO:0000256" key="2">
    <source>
        <dbReference type="SAM" id="MobiDB-lite"/>
    </source>
</evidence>